<reference evidence="1 2" key="1">
    <citation type="submission" date="2024-06" db="EMBL/GenBank/DDBJ databases">
        <title>The Natural Products Discovery Center: Release of the First 8490 Sequenced Strains for Exploring Actinobacteria Biosynthetic Diversity.</title>
        <authorList>
            <person name="Kalkreuter E."/>
            <person name="Kautsar S.A."/>
            <person name="Yang D."/>
            <person name="Bader C.D."/>
            <person name="Teijaro C.N."/>
            <person name="Fluegel L."/>
            <person name="Davis C.M."/>
            <person name="Simpson J.R."/>
            <person name="Lauterbach L."/>
            <person name="Steele A.D."/>
            <person name="Gui C."/>
            <person name="Meng S."/>
            <person name="Li G."/>
            <person name="Viehrig K."/>
            <person name="Ye F."/>
            <person name="Su P."/>
            <person name="Kiefer A.F."/>
            <person name="Nichols A."/>
            <person name="Cepeda A.J."/>
            <person name="Yan W."/>
            <person name="Fan B."/>
            <person name="Jiang Y."/>
            <person name="Adhikari A."/>
            <person name="Zheng C.-J."/>
            <person name="Schuster L."/>
            <person name="Cowan T.M."/>
            <person name="Smanski M.J."/>
            <person name="Chevrette M.G."/>
            <person name="De Carvalho L.P.S."/>
            <person name="Shen B."/>
        </authorList>
    </citation>
    <scope>NUCLEOTIDE SEQUENCE [LARGE SCALE GENOMIC DNA]</scope>
    <source>
        <strain evidence="1 2">NPDC046851</strain>
    </source>
</reference>
<comment type="caution">
    <text evidence="1">The sequence shown here is derived from an EMBL/GenBank/DDBJ whole genome shotgun (WGS) entry which is preliminary data.</text>
</comment>
<name>A0ABV3AUM6_9ACTN</name>
<keyword evidence="2" id="KW-1185">Reference proteome</keyword>
<sequence length="89" mass="9088">MSPPTCHVLAGWAVGVNPPANAAAPVIPAKTPYAVARQPTGTRSATVGRSVDFWTDGGAPHQRTRHGDPTLAVTSFIGPGMLASSGPSW</sequence>
<dbReference type="EMBL" id="JBEYXT010000022">
    <property type="protein sequence ID" value="MEU6800887.1"/>
    <property type="molecule type" value="Genomic_DNA"/>
</dbReference>
<gene>
    <name evidence="1" type="ORF">ABZ931_07720</name>
</gene>
<proteinExistence type="predicted"/>
<evidence type="ECO:0000313" key="1">
    <source>
        <dbReference type="EMBL" id="MEU6800887.1"/>
    </source>
</evidence>
<dbReference type="RefSeq" id="WP_359692173.1">
    <property type="nucleotide sequence ID" value="NZ_JBEYXT010000022.1"/>
</dbReference>
<accession>A0ABV3AUM6</accession>
<organism evidence="1 2">
    <name type="scientific">Streptomyces neyagawaensis</name>
    <dbReference type="NCBI Taxonomy" id="42238"/>
    <lineage>
        <taxon>Bacteria</taxon>
        <taxon>Bacillati</taxon>
        <taxon>Actinomycetota</taxon>
        <taxon>Actinomycetes</taxon>
        <taxon>Kitasatosporales</taxon>
        <taxon>Streptomycetaceae</taxon>
        <taxon>Streptomyces</taxon>
    </lineage>
</organism>
<protein>
    <submittedName>
        <fullName evidence="1">Uncharacterized protein</fullName>
    </submittedName>
</protein>
<evidence type="ECO:0000313" key="2">
    <source>
        <dbReference type="Proteomes" id="UP001551189"/>
    </source>
</evidence>
<dbReference type="Proteomes" id="UP001551189">
    <property type="component" value="Unassembled WGS sequence"/>
</dbReference>